<dbReference type="Gene3D" id="3.60.15.10">
    <property type="entry name" value="Ribonuclease Z/Hydroxyacylglutathione hydrolase-like"/>
    <property type="match status" value="1"/>
</dbReference>
<dbReference type="PANTHER" id="PTHR42951">
    <property type="entry name" value="METALLO-BETA-LACTAMASE DOMAIN-CONTAINING"/>
    <property type="match status" value="1"/>
</dbReference>
<sequence length="310" mass="33814">MTAQGIHTIDTGFVRPRFDAAYLIVERGRGAFVDCGTNHAVPRMLAALDDAGLTPAEVDWLILTHVHLDHAGGAGELIAHLPNARLVVHPRGARHMIDPSKLWAGASEVYGESVMESTYGRLRPVPAERVVEAADGHVVDLAGRALHCLDTPGHARHHLTVHDVRSNSCFTGDVFGLSYRDFDSANGPYILPTTSPVQFDPEALHTSIRRLVALNPSAMYLTHYGRIGNVPKLADDLHAQIDAMASLAREMRGLPGSQRHQRLKQALADLYAKRLAAHGWQGSREELQALLGMDVELNAQGLEVWVDSLP</sequence>
<dbReference type="PANTHER" id="PTHR42951:SF22">
    <property type="entry name" value="METALLO BETA-LACTAMASE SUPERFAMILY LIPOPROTEIN"/>
    <property type="match status" value="1"/>
</dbReference>
<feature type="domain" description="Metallo-beta-lactamase" evidence="1">
    <location>
        <begin position="18"/>
        <end position="223"/>
    </location>
</feature>
<accession>A0ABW8KHW1</accession>
<evidence type="ECO:0000313" key="2">
    <source>
        <dbReference type="EMBL" id="MFK2931719.1"/>
    </source>
</evidence>
<organism evidence="2 3">
    <name type="scientific">Dyella agri</name>
    <dbReference type="NCBI Taxonomy" id="1926869"/>
    <lineage>
        <taxon>Bacteria</taxon>
        <taxon>Pseudomonadati</taxon>
        <taxon>Pseudomonadota</taxon>
        <taxon>Gammaproteobacteria</taxon>
        <taxon>Lysobacterales</taxon>
        <taxon>Rhodanobacteraceae</taxon>
        <taxon>Dyella</taxon>
    </lineage>
</organism>
<protein>
    <submittedName>
        <fullName evidence="2">MBL fold metallo-hydrolase</fullName>
    </submittedName>
</protein>
<comment type="caution">
    <text evidence="2">The sequence shown here is derived from an EMBL/GenBank/DDBJ whole genome shotgun (WGS) entry which is preliminary data.</text>
</comment>
<keyword evidence="3" id="KW-1185">Reference proteome</keyword>
<dbReference type="Pfam" id="PF00753">
    <property type="entry name" value="Lactamase_B"/>
    <property type="match status" value="1"/>
</dbReference>
<dbReference type="SUPFAM" id="SSF56281">
    <property type="entry name" value="Metallo-hydrolase/oxidoreductase"/>
    <property type="match status" value="1"/>
</dbReference>
<reference evidence="2 3" key="1">
    <citation type="submission" date="2020-10" db="EMBL/GenBank/DDBJ databases">
        <title>Phylogeny of dyella-like bacteria.</title>
        <authorList>
            <person name="Fu J."/>
        </authorList>
    </citation>
    <scope>NUCLEOTIDE SEQUENCE [LARGE SCALE GENOMIC DNA]</scope>
    <source>
        <strain evidence="2 3">DKC-1</strain>
    </source>
</reference>
<dbReference type="RefSeq" id="WP_404540631.1">
    <property type="nucleotide sequence ID" value="NZ_JADIKL010000007.1"/>
</dbReference>
<dbReference type="InterPro" id="IPR036866">
    <property type="entry name" value="RibonucZ/Hydroxyglut_hydro"/>
</dbReference>
<dbReference type="SMART" id="SM00849">
    <property type="entry name" value="Lactamase_B"/>
    <property type="match status" value="1"/>
</dbReference>
<dbReference type="CDD" id="cd07726">
    <property type="entry name" value="ST1585-like_MBL-fold"/>
    <property type="match status" value="1"/>
</dbReference>
<dbReference type="InterPro" id="IPR037482">
    <property type="entry name" value="ST1585_MBL-fold"/>
</dbReference>
<dbReference type="Proteomes" id="UP001620397">
    <property type="component" value="Unassembled WGS sequence"/>
</dbReference>
<evidence type="ECO:0000259" key="1">
    <source>
        <dbReference type="SMART" id="SM00849"/>
    </source>
</evidence>
<gene>
    <name evidence="2" type="ORF">ISP14_13045</name>
</gene>
<dbReference type="EMBL" id="JADIKL010000007">
    <property type="protein sequence ID" value="MFK2931719.1"/>
    <property type="molecule type" value="Genomic_DNA"/>
</dbReference>
<dbReference type="InterPro" id="IPR050855">
    <property type="entry name" value="NDM-1-like"/>
</dbReference>
<evidence type="ECO:0000313" key="3">
    <source>
        <dbReference type="Proteomes" id="UP001620397"/>
    </source>
</evidence>
<name>A0ABW8KHW1_9GAMM</name>
<proteinExistence type="predicted"/>
<dbReference type="InterPro" id="IPR001279">
    <property type="entry name" value="Metallo-B-lactamas"/>
</dbReference>